<gene>
    <name evidence="3" type="ORF">JZ751_022653</name>
</gene>
<dbReference type="Proteomes" id="UP000824540">
    <property type="component" value="Unassembled WGS sequence"/>
</dbReference>
<dbReference type="AlphaFoldDB" id="A0A8T2PDJ0"/>
<comment type="caution">
    <text evidence="3">The sequence shown here is derived from an EMBL/GenBank/DDBJ whole genome shotgun (WGS) entry which is preliminary data.</text>
</comment>
<keyword evidence="4" id="KW-1185">Reference proteome</keyword>
<evidence type="ECO:0000313" key="4">
    <source>
        <dbReference type="Proteomes" id="UP000824540"/>
    </source>
</evidence>
<name>A0A8T2PDJ0_9TELE</name>
<organism evidence="3 4">
    <name type="scientific">Albula glossodonta</name>
    <name type="common">roundjaw bonefish</name>
    <dbReference type="NCBI Taxonomy" id="121402"/>
    <lineage>
        <taxon>Eukaryota</taxon>
        <taxon>Metazoa</taxon>
        <taxon>Chordata</taxon>
        <taxon>Craniata</taxon>
        <taxon>Vertebrata</taxon>
        <taxon>Euteleostomi</taxon>
        <taxon>Actinopterygii</taxon>
        <taxon>Neopterygii</taxon>
        <taxon>Teleostei</taxon>
        <taxon>Albuliformes</taxon>
        <taxon>Albulidae</taxon>
        <taxon>Albula</taxon>
    </lineage>
</organism>
<sequence>MAPQGAVYGLGLGLGLGLGWLWRGKEGDKGKYFDYGAGTGLFREEATVSFDYHFAQFSTPTETEDAAGTAGGPLAEDGLRECR</sequence>
<evidence type="ECO:0000256" key="1">
    <source>
        <dbReference type="SAM" id="MobiDB-lite"/>
    </source>
</evidence>
<evidence type="ECO:0000313" key="3">
    <source>
        <dbReference type="EMBL" id="KAG9351403.1"/>
    </source>
</evidence>
<evidence type="ECO:0000256" key="2">
    <source>
        <dbReference type="SAM" id="Phobius"/>
    </source>
</evidence>
<reference evidence="3" key="1">
    <citation type="thesis" date="2021" institute="BYU ScholarsArchive" country="Provo, UT, USA">
        <title>Applications of and Algorithms for Genome Assembly and Genomic Analyses with an Emphasis on Marine Teleosts.</title>
        <authorList>
            <person name="Pickett B.D."/>
        </authorList>
    </citation>
    <scope>NUCLEOTIDE SEQUENCE</scope>
    <source>
        <strain evidence="3">HI-2016</strain>
    </source>
</reference>
<dbReference type="EMBL" id="JAFBMS010000006">
    <property type="protein sequence ID" value="KAG9351403.1"/>
    <property type="molecule type" value="Genomic_DNA"/>
</dbReference>
<keyword evidence="2" id="KW-1133">Transmembrane helix</keyword>
<keyword evidence="2" id="KW-0812">Transmembrane</keyword>
<proteinExistence type="predicted"/>
<feature type="region of interest" description="Disordered" evidence="1">
    <location>
        <begin position="61"/>
        <end position="83"/>
    </location>
</feature>
<protein>
    <submittedName>
        <fullName evidence="3">Uncharacterized protein</fullName>
    </submittedName>
</protein>
<feature type="transmembrane region" description="Helical" evidence="2">
    <location>
        <begin position="6"/>
        <end position="22"/>
    </location>
</feature>
<accession>A0A8T2PDJ0</accession>
<keyword evidence="2" id="KW-0472">Membrane</keyword>